<evidence type="ECO:0000313" key="1">
    <source>
        <dbReference type="EMBL" id="VDN31991.1"/>
    </source>
</evidence>
<name>A0A3P7NM77_CYLGO</name>
<organism evidence="1 2">
    <name type="scientific">Cylicostephanus goldi</name>
    <name type="common">Nematode worm</name>
    <dbReference type="NCBI Taxonomy" id="71465"/>
    <lineage>
        <taxon>Eukaryota</taxon>
        <taxon>Metazoa</taxon>
        <taxon>Ecdysozoa</taxon>
        <taxon>Nematoda</taxon>
        <taxon>Chromadorea</taxon>
        <taxon>Rhabditida</taxon>
        <taxon>Rhabditina</taxon>
        <taxon>Rhabditomorpha</taxon>
        <taxon>Strongyloidea</taxon>
        <taxon>Strongylidae</taxon>
        <taxon>Cylicostephanus</taxon>
    </lineage>
</organism>
<dbReference type="Proteomes" id="UP000271889">
    <property type="component" value="Unassembled WGS sequence"/>
</dbReference>
<accession>A0A3P7NM77</accession>
<sequence length="209" mass="22729">MALELAPSFQQNPLPQKYLEMIQHLHLQNLRLAQLLETSPQNHPPQMKYLQASQKLAEEVQDLILLIRQAQKAQLWTHQLQQKYQVDSGRSESAVMFIGNLFYSPTSVATPSAESSIGVEVPEDTVTEFPTTKEGTVSAEVTASVSTVSSVSAETSETATVDSSMITKVVSIITPTSTDPSTVTETSDETVTGSSITTEGLSVIYVLKL</sequence>
<gene>
    <name evidence="1" type="ORF">CGOC_LOCUS11986</name>
</gene>
<dbReference type="AlphaFoldDB" id="A0A3P7NM77"/>
<protein>
    <submittedName>
        <fullName evidence="1">Uncharacterized protein</fullName>
    </submittedName>
</protein>
<keyword evidence="2" id="KW-1185">Reference proteome</keyword>
<reference evidence="1 2" key="1">
    <citation type="submission" date="2018-11" db="EMBL/GenBank/DDBJ databases">
        <authorList>
            <consortium name="Pathogen Informatics"/>
        </authorList>
    </citation>
    <scope>NUCLEOTIDE SEQUENCE [LARGE SCALE GENOMIC DNA]</scope>
</reference>
<evidence type="ECO:0000313" key="2">
    <source>
        <dbReference type="Proteomes" id="UP000271889"/>
    </source>
</evidence>
<proteinExistence type="predicted"/>
<dbReference type="EMBL" id="UYRV01119919">
    <property type="protein sequence ID" value="VDN31991.1"/>
    <property type="molecule type" value="Genomic_DNA"/>
</dbReference>